<dbReference type="PANTHER" id="PTHR10044:SF139">
    <property type="entry name" value="DEATH-ASSOCIATED INHIBITOR OF APOPTOSIS 2"/>
    <property type="match status" value="1"/>
</dbReference>
<organism evidence="1">
    <name type="scientific">Metapenaeus joyneri majanivirus</name>
    <dbReference type="NCBI Taxonomy" id="2984280"/>
    <lineage>
        <taxon>Viruses</taxon>
        <taxon>Viruses incertae sedis</taxon>
        <taxon>Naldaviricetes</taxon>
        <taxon>Nimaviridae</taxon>
    </lineage>
</organism>
<dbReference type="EMBL" id="LC738878">
    <property type="protein sequence ID" value="BDT62822.1"/>
    <property type="molecule type" value="Genomic_DNA"/>
</dbReference>
<proteinExistence type="predicted"/>
<dbReference type="InterPro" id="IPR050784">
    <property type="entry name" value="IAP"/>
</dbReference>
<dbReference type="SMART" id="SM00238">
    <property type="entry name" value="BIR"/>
    <property type="match status" value="1"/>
</dbReference>
<evidence type="ECO:0000313" key="1">
    <source>
        <dbReference type="EMBL" id="BDT62822.1"/>
    </source>
</evidence>
<name>A0A9C7EYU0_9VIRU</name>
<dbReference type="SUPFAM" id="SSF57924">
    <property type="entry name" value="Inhibitor of apoptosis (IAP) repeat"/>
    <property type="match status" value="1"/>
</dbReference>
<reference evidence="1" key="1">
    <citation type="submission" date="2022-10" db="EMBL/GenBank/DDBJ databases">
        <title>Genome sequences of endogenous nimaviruses in decapod crustaceans.</title>
        <authorList>
            <person name="Kawato S."/>
            <person name="Nozaki R."/>
            <person name="Kondo H."/>
            <person name="Hirono I."/>
        </authorList>
    </citation>
    <scope>NUCLEOTIDE SEQUENCE</scope>
    <source>
        <strain evidence="1">Tokushima2020</strain>
    </source>
</reference>
<dbReference type="Pfam" id="PF00653">
    <property type="entry name" value="BIR"/>
    <property type="match status" value="1"/>
</dbReference>
<sequence>MTDISRGEYYWYFPTSSPTISPTTSHESGINVHHRQSDSLYNRPRLTSGSYPECRPPPPTSDIILHSPYIIRKPRQKTELNIWKPFYDKHMDAGLRRTSFPDKWPEFPKVKELVEAGFFSIGVSDRVCCFYCGVILEKWEKDDIPWNEHARHFPSCKFVIMNKGQNFIDNVIQNRKGKQEQEKKEN</sequence>
<accession>A0A9C7EYU0</accession>
<dbReference type="CDD" id="cd00022">
    <property type="entry name" value="BIR"/>
    <property type="match status" value="1"/>
</dbReference>
<protein>
    <submittedName>
        <fullName evidence="1">Baculoviral IAP repeat-containing protein</fullName>
    </submittedName>
</protein>
<dbReference type="GO" id="GO:0051726">
    <property type="term" value="P:regulation of cell cycle"/>
    <property type="evidence" value="ECO:0007669"/>
    <property type="project" value="TreeGrafter"/>
</dbReference>
<dbReference type="PANTHER" id="PTHR10044">
    <property type="entry name" value="INHIBITOR OF APOPTOSIS"/>
    <property type="match status" value="1"/>
</dbReference>
<dbReference type="InterPro" id="IPR001370">
    <property type="entry name" value="BIR_rpt"/>
</dbReference>
<dbReference type="Gene3D" id="1.10.1170.10">
    <property type="entry name" value="Inhibitor Of Apoptosis Protein (2mihbC-IAP-1), Chain A"/>
    <property type="match status" value="1"/>
</dbReference>
<dbReference type="PROSITE" id="PS50143">
    <property type="entry name" value="BIR_REPEAT_2"/>
    <property type="match status" value="1"/>
</dbReference>